<comment type="caution">
    <text evidence="1">The sequence shown here is derived from an EMBL/GenBank/DDBJ whole genome shotgun (WGS) entry which is preliminary data.</text>
</comment>
<dbReference type="Proteomes" id="UP000660861">
    <property type="component" value="Unassembled WGS sequence"/>
</dbReference>
<dbReference type="RefSeq" id="WP_262397677.1">
    <property type="nucleotide sequence ID" value="NZ_JACRTC010000004.1"/>
</dbReference>
<protein>
    <submittedName>
        <fullName evidence="1">Uncharacterized protein</fullName>
    </submittedName>
</protein>
<organism evidence="1 2">
    <name type="scientific">Zongyangia hominis</name>
    <dbReference type="NCBI Taxonomy" id="2763677"/>
    <lineage>
        <taxon>Bacteria</taxon>
        <taxon>Bacillati</taxon>
        <taxon>Bacillota</taxon>
        <taxon>Clostridia</taxon>
        <taxon>Eubacteriales</taxon>
        <taxon>Oscillospiraceae</taxon>
        <taxon>Zongyangia</taxon>
    </lineage>
</organism>
<name>A0A926ECJ5_9FIRM</name>
<sequence length="75" mass="9011">MRKQKYYLYLTVEERMYIFNALLVFRNKLIAQARYTDAVDEVMIKLQKQASAAGRNPCRFHRMIHRMIQIFALPS</sequence>
<dbReference type="EMBL" id="JACRTC010000004">
    <property type="protein sequence ID" value="MBC8570580.1"/>
    <property type="molecule type" value="Genomic_DNA"/>
</dbReference>
<reference evidence="1" key="1">
    <citation type="submission" date="2020-08" db="EMBL/GenBank/DDBJ databases">
        <title>Genome public.</title>
        <authorList>
            <person name="Liu C."/>
            <person name="Sun Q."/>
        </authorList>
    </citation>
    <scope>NUCLEOTIDE SEQUENCE</scope>
    <source>
        <strain evidence="1">NSJ-54</strain>
    </source>
</reference>
<evidence type="ECO:0000313" key="1">
    <source>
        <dbReference type="EMBL" id="MBC8570580.1"/>
    </source>
</evidence>
<gene>
    <name evidence="1" type="ORF">H8709_07005</name>
</gene>
<evidence type="ECO:0000313" key="2">
    <source>
        <dbReference type="Proteomes" id="UP000660861"/>
    </source>
</evidence>
<keyword evidence="2" id="KW-1185">Reference proteome</keyword>
<dbReference type="AlphaFoldDB" id="A0A926ECJ5"/>
<proteinExistence type="predicted"/>
<accession>A0A926ECJ5</accession>